<name>A0A7I7XAG0_9MYCO</name>
<proteinExistence type="predicted"/>
<dbReference type="KEGG" id="mhib:MHIB_40090"/>
<evidence type="ECO:0000313" key="2">
    <source>
        <dbReference type="Proteomes" id="UP000467260"/>
    </source>
</evidence>
<protein>
    <submittedName>
        <fullName evidence="1">Uncharacterized protein</fullName>
    </submittedName>
</protein>
<dbReference type="EMBL" id="AP022609">
    <property type="protein sequence ID" value="BBZ25591.1"/>
    <property type="molecule type" value="Genomic_DNA"/>
</dbReference>
<keyword evidence="2" id="KW-1185">Reference proteome</keyword>
<evidence type="ECO:0000313" key="1">
    <source>
        <dbReference type="EMBL" id="BBZ25591.1"/>
    </source>
</evidence>
<gene>
    <name evidence="1" type="ORF">MHIB_40090</name>
</gene>
<dbReference type="Proteomes" id="UP000467260">
    <property type="component" value="Chromosome"/>
</dbReference>
<accession>A0A7I7XAG0</accession>
<reference evidence="1 2" key="1">
    <citation type="journal article" date="2019" name="Emerg. Microbes Infect.">
        <title>Comprehensive subspecies identification of 175 nontuberculous mycobacteria species based on 7547 genomic profiles.</title>
        <authorList>
            <person name="Matsumoto Y."/>
            <person name="Kinjo T."/>
            <person name="Motooka D."/>
            <person name="Nabeya D."/>
            <person name="Jung N."/>
            <person name="Uechi K."/>
            <person name="Horii T."/>
            <person name="Iida T."/>
            <person name="Fujita J."/>
            <person name="Nakamura S."/>
        </authorList>
    </citation>
    <scope>NUCLEOTIDE SEQUENCE [LARGE SCALE GENOMIC DNA]</scope>
    <source>
        <strain evidence="1 2">JCM 13571</strain>
    </source>
</reference>
<dbReference type="AlphaFoldDB" id="A0A7I7XAG0"/>
<organism evidence="1 2">
    <name type="scientific">Mycolicibacter hiberniae</name>
    <dbReference type="NCBI Taxonomy" id="29314"/>
    <lineage>
        <taxon>Bacteria</taxon>
        <taxon>Bacillati</taxon>
        <taxon>Actinomycetota</taxon>
        <taxon>Actinomycetes</taxon>
        <taxon>Mycobacteriales</taxon>
        <taxon>Mycobacteriaceae</taxon>
        <taxon>Mycolicibacter</taxon>
    </lineage>
</organism>
<sequence length="83" mass="8479">MGTAPIHANTTAPGRTIETIAMPAISAAVMAACASSAGCMPRGRRSVVLLSGFAAGHGYARRELTATAPPIYTPGTQLRPLSR</sequence>